<evidence type="ECO:0000256" key="2">
    <source>
        <dbReference type="ARBA" id="ARBA00022525"/>
    </source>
</evidence>
<evidence type="ECO:0000256" key="5">
    <source>
        <dbReference type="SAM" id="Phobius"/>
    </source>
</evidence>
<evidence type="ECO:0000256" key="4">
    <source>
        <dbReference type="ARBA" id="ARBA00023088"/>
    </source>
</evidence>
<dbReference type="InterPro" id="IPR019931">
    <property type="entry name" value="LPXTG_anchor"/>
</dbReference>
<evidence type="ECO:0000259" key="6">
    <source>
        <dbReference type="PROSITE" id="PS50847"/>
    </source>
</evidence>
<proteinExistence type="predicted"/>
<feature type="transmembrane region" description="Helical" evidence="5">
    <location>
        <begin position="17"/>
        <end position="34"/>
    </location>
</feature>
<organism evidence="7 8">
    <name type="scientific">Streptococcus mitis</name>
    <dbReference type="NCBI Taxonomy" id="28037"/>
    <lineage>
        <taxon>Bacteria</taxon>
        <taxon>Bacillati</taxon>
        <taxon>Bacillota</taxon>
        <taxon>Bacilli</taxon>
        <taxon>Lactobacillales</taxon>
        <taxon>Streptococcaceae</taxon>
        <taxon>Streptococcus</taxon>
        <taxon>Streptococcus mitis group</taxon>
    </lineage>
</organism>
<dbReference type="PATRIC" id="fig|28037.233.peg.1853"/>
<protein>
    <recommendedName>
        <fullName evidence="6">Gram-positive cocci surface proteins LPxTG domain-containing protein</fullName>
    </recommendedName>
</protein>
<evidence type="ECO:0000313" key="8">
    <source>
        <dbReference type="Proteomes" id="UP000070458"/>
    </source>
</evidence>
<keyword evidence="5" id="KW-1133">Transmembrane helix</keyword>
<dbReference type="AlphaFoldDB" id="A0A139PNL5"/>
<feature type="domain" description="Gram-positive cocci surface proteins LPxTG" evidence="6">
    <location>
        <begin position="7"/>
        <end position="39"/>
    </location>
</feature>
<keyword evidence="3" id="KW-0732">Signal</keyword>
<dbReference type="Proteomes" id="UP000070458">
    <property type="component" value="Unassembled WGS sequence"/>
</dbReference>
<keyword evidence="2" id="KW-0964">Secreted</keyword>
<keyword evidence="4" id="KW-0572">Peptidoglycan-anchor</keyword>
<evidence type="ECO:0000256" key="1">
    <source>
        <dbReference type="ARBA" id="ARBA00022512"/>
    </source>
</evidence>
<dbReference type="Pfam" id="PF00746">
    <property type="entry name" value="Gram_pos_anchor"/>
    <property type="match status" value="1"/>
</dbReference>
<name>A0A139PNL5_STRMT</name>
<dbReference type="PROSITE" id="PS50847">
    <property type="entry name" value="GRAM_POS_ANCHORING"/>
    <property type="match status" value="1"/>
</dbReference>
<evidence type="ECO:0000313" key="7">
    <source>
        <dbReference type="EMBL" id="KXT91602.1"/>
    </source>
</evidence>
<comment type="caution">
    <text evidence="7">The sequence shown here is derived from an EMBL/GenBank/DDBJ whole genome shotgun (WGS) entry which is preliminary data.</text>
</comment>
<dbReference type="NCBIfam" id="TIGR01167">
    <property type="entry name" value="LPXTG_anchor"/>
    <property type="match status" value="1"/>
</dbReference>
<dbReference type="EMBL" id="LQOD01000370">
    <property type="protein sequence ID" value="KXT91602.1"/>
    <property type="molecule type" value="Genomic_DNA"/>
</dbReference>
<sequence length="39" mass="4352">MNKKDELPQTGSQQDEWLVALGGLSILGAFTVFSKKREE</sequence>
<keyword evidence="5" id="KW-0472">Membrane</keyword>
<keyword evidence="5" id="KW-0812">Transmembrane</keyword>
<keyword evidence="1" id="KW-0134">Cell wall</keyword>
<accession>A0A139PNL5</accession>
<gene>
    <name evidence="7" type="ORF">SMIDD26_01579</name>
</gene>
<evidence type="ECO:0000256" key="3">
    <source>
        <dbReference type="ARBA" id="ARBA00022729"/>
    </source>
</evidence>
<reference evidence="7 8" key="1">
    <citation type="submission" date="2016-01" db="EMBL/GenBank/DDBJ databases">
        <title>Highly variable Streptococcus oralis are common among viridans streptococci isolated from primates.</title>
        <authorList>
            <person name="Denapaite D."/>
            <person name="Rieger M."/>
            <person name="Koendgen S."/>
            <person name="Brueckner R."/>
            <person name="Ochigava I."/>
            <person name="Kappeler P."/>
            <person name="Maetz-Rensing K."/>
            <person name="Leendertz F."/>
            <person name="Hakenbeck R."/>
        </authorList>
    </citation>
    <scope>NUCLEOTIDE SEQUENCE [LARGE SCALE GENOMIC DNA]</scope>
    <source>
        <strain evidence="7 8">DD26</strain>
    </source>
</reference>